<keyword evidence="3" id="KW-1185">Reference proteome</keyword>
<dbReference type="PANTHER" id="PTHR36573:SF1">
    <property type="entry name" value="INTERMEMBRANE PHOSPHOLIPID TRANSPORT SYSTEM BINDING PROTEIN MLAC"/>
    <property type="match status" value="1"/>
</dbReference>
<dbReference type="EMBL" id="CP061800">
    <property type="protein sequence ID" value="QTA88922.1"/>
    <property type="molecule type" value="Genomic_DNA"/>
</dbReference>
<accession>A0A975BP95</accession>
<proteinExistence type="predicted"/>
<dbReference type="AlphaFoldDB" id="A0A975BP95"/>
<dbReference type="InterPro" id="IPR008869">
    <property type="entry name" value="MlaC/ttg2D"/>
</dbReference>
<feature type="signal peptide" evidence="1">
    <location>
        <begin position="1"/>
        <end position="22"/>
    </location>
</feature>
<dbReference type="RefSeq" id="WP_207683467.1">
    <property type="nucleotide sequence ID" value="NZ_CP061800.1"/>
</dbReference>
<sequence length="209" mass="24550">MKRIIAAFFLLLVIGLPVSAHSSTGPMEAIQGPLDEVINILKDPQYQAPEQKEVQREKIWNIIREIFDFNKIAHLALAKYRKKFDEKQLKEFTDLFAKLLEDTYLNKIQAEYKNEKINYLSQKIGAKSKSNMALVKTKVTRENVEIPVDYRMWLNKGVWRVYDIKVEGVSLVKNYRNQFQNILLNKSPDHLIEQVRTKVEKQKKEKIDN</sequence>
<reference evidence="2" key="1">
    <citation type="journal article" date="2021" name="Microb. Physiol.">
        <title>Proteogenomic Insights into the Physiology of Marine, Sulfate-Reducing, Filamentous Desulfonema limicola and Desulfonema magnum.</title>
        <authorList>
            <person name="Schnaars V."/>
            <person name="Wohlbrand L."/>
            <person name="Scheve S."/>
            <person name="Hinrichs C."/>
            <person name="Reinhardt R."/>
            <person name="Rabus R."/>
        </authorList>
    </citation>
    <scope>NUCLEOTIDE SEQUENCE</scope>
    <source>
        <strain evidence="2">4be13</strain>
    </source>
</reference>
<dbReference type="Pfam" id="PF05494">
    <property type="entry name" value="MlaC"/>
    <property type="match status" value="1"/>
</dbReference>
<keyword evidence="1" id="KW-0732">Signal</keyword>
<dbReference type="PIRSF" id="PIRSF004649">
    <property type="entry name" value="MlaC"/>
    <property type="match status" value="1"/>
</dbReference>
<gene>
    <name evidence="2" type="primary">mlaC</name>
    <name evidence="2" type="ORF">dnm_049690</name>
</gene>
<dbReference type="InterPro" id="IPR042245">
    <property type="entry name" value="Tgt2/MlaC_sf"/>
</dbReference>
<dbReference type="Gene3D" id="3.10.450.710">
    <property type="entry name" value="Tgt2/MlaC"/>
    <property type="match status" value="1"/>
</dbReference>
<evidence type="ECO:0000256" key="1">
    <source>
        <dbReference type="SAM" id="SignalP"/>
    </source>
</evidence>
<dbReference type="KEGG" id="dmm:dnm_049690"/>
<dbReference type="Proteomes" id="UP000663722">
    <property type="component" value="Chromosome"/>
</dbReference>
<dbReference type="PANTHER" id="PTHR36573">
    <property type="entry name" value="INTERMEMBRANE PHOSPHOLIPID TRANSPORT SYSTEM BINDING PROTEIN MLAC"/>
    <property type="match status" value="1"/>
</dbReference>
<organism evidence="2 3">
    <name type="scientific">Desulfonema magnum</name>
    <dbReference type="NCBI Taxonomy" id="45655"/>
    <lineage>
        <taxon>Bacteria</taxon>
        <taxon>Pseudomonadati</taxon>
        <taxon>Thermodesulfobacteriota</taxon>
        <taxon>Desulfobacteria</taxon>
        <taxon>Desulfobacterales</taxon>
        <taxon>Desulfococcaceae</taxon>
        <taxon>Desulfonema</taxon>
    </lineage>
</organism>
<evidence type="ECO:0000313" key="2">
    <source>
        <dbReference type="EMBL" id="QTA88922.1"/>
    </source>
</evidence>
<feature type="chain" id="PRO_5037087062" evidence="1">
    <location>
        <begin position="23"/>
        <end position="209"/>
    </location>
</feature>
<evidence type="ECO:0000313" key="3">
    <source>
        <dbReference type="Proteomes" id="UP000663722"/>
    </source>
</evidence>
<name>A0A975BP95_9BACT</name>
<protein>
    <submittedName>
        <fullName evidence="2">Intermembrane phospholipid transport system binding protein</fullName>
    </submittedName>
</protein>